<dbReference type="GO" id="GO:0051539">
    <property type="term" value="F:4 iron, 4 sulfur cluster binding"/>
    <property type="evidence" value="ECO:0007669"/>
    <property type="project" value="UniProtKB-KW"/>
</dbReference>
<dbReference type="InterPro" id="IPR005273">
    <property type="entry name" value="Ura-DNA_glyco_family4"/>
</dbReference>
<dbReference type="AlphaFoldDB" id="A0A6S7EEB1"/>
<dbReference type="InterPro" id="IPR036895">
    <property type="entry name" value="Uracil-DNA_glycosylase-like_sf"/>
</dbReference>
<evidence type="ECO:0000256" key="12">
    <source>
        <dbReference type="SAM" id="MobiDB-lite"/>
    </source>
</evidence>
<keyword evidence="6" id="KW-0479">Metal-binding</keyword>
<comment type="similarity">
    <text evidence="2">Belongs to the uracil-DNA glycosylase (UDG) superfamily. Type 4 (UDGa) family.</text>
</comment>
<dbReference type="Proteomes" id="UP000494105">
    <property type="component" value="Unassembled WGS sequence"/>
</dbReference>
<evidence type="ECO:0000256" key="2">
    <source>
        <dbReference type="ARBA" id="ARBA00006521"/>
    </source>
</evidence>
<evidence type="ECO:0000256" key="10">
    <source>
        <dbReference type="ARBA" id="ARBA00023014"/>
    </source>
</evidence>
<dbReference type="SMART" id="SM00987">
    <property type="entry name" value="UreE_C"/>
    <property type="match status" value="1"/>
</dbReference>
<dbReference type="PANTHER" id="PTHR33693:SF1">
    <property type="entry name" value="TYPE-4 URACIL-DNA GLYCOSYLASE"/>
    <property type="match status" value="1"/>
</dbReference>
<sequence length="329" mass="35113">MTLPTPAVAPRVNPLQRIWLREIGMERLWLRPSPVEAKPPVAPQVPVSKPVLPAAVTAAPAPVALAAPGIEPSVTVAEQPPVVADAVAPIPAAAFVPTERASGRPGIPASILNRTGPPPRPVPKTAEEEAVEAPRIPVAEAVKNANLDELREQVVACTACGLCQGRRHAVFGHGATPTRWLVVGEAPGEQEDRQGHPFVGRSGQLLDAMLAAVGMSRDTDVFITNVIKCRPPGNRNPKPEEIASCSPYLMRQIALLKPERILVLGRFAAQTLLGTDATIGSLRGRVHTLKTEDGSEIPLIVSYHPAYLLRSPSEKARAWQDLKLASRMA</sequence>
<dbReference type="EC" id="3.2.2.27" evidence="3"/>
<protein>
    <recommendedName>
        <fullName evidence="4">Type-4 uracil-DNA glycosylase</fullName>
        <ecNumber evidence="3">3.2.2.27</ecNumber>
    </recommendedName>
</protein>
<dbReference type="RefSeq" id="WP_175129647.1">
    <property type="nucleotide sequence ID" value="NZ_CADILD010000003.1"/>
</dbReference>
<feature type="region of interest" description="Disordered" evidence="12">
    <location>
        <begin position="99"/>
        <end position="131"/>
    </location>
</feature>
<evidence type="ECO:0000256" key="9">
    <source>
        <dbReference type="ARBA" id="ARBA00023004"/>
    </source>
</evidence>
<keyword evidence="7" id="KW-0227">DNA damage</keyword>
<keyword evidence="11" id="KW-0234">DNA repair</keyword>
<keyword evidence="5" id="KW-0004">4Fe-4S</keyword>
<dbReference type="Pfam" id="PF03167">
    <property type="entry name" value="UDG"/>
    <property type="match status" value="1"/>
</dbReference>
<evidence type="ECO:0000259" key="13">
    <source>
        <dbReference type="SMART" id="SM00986"/>
    </source>
</evidence>
<feature type="domain" description="Uracil-DNA glycosylase-like" evidence="13">
    <location>
        <begin position="171"/>
        <end position="323"/>
    </location>
</feature>
<dbReference type="NCBIfam" id="TIGR00758">
    <property type="entry name" value="UDG_fam4"/>
    <property type="match status" value="1"/>
</dbReference>
<dbReference type="CDD" id="cd10030">
    <property type="entry name" value="UDG-F4_TTUDGA_SPO1dp_like"/>
    <property type="match status" value="1"/>
</dbReference>
<dbReference type="GO" id="GO:0006281">
    <property type="term" value="P:DNA repair"/>
    <property type="evidence" value="ECO:0007669"/>
    <property type="project" value="UniProtKB-KW"/>
</dbReference>
<evidence type="ECO:0000256" key="5">
    <source>
        <dbReference type="ARBA" id="ARBA00022485"/>
    </source>
</evidence>
<evidence type="ECO:0000256" key="1">
    <source>
        <dbReference type="ARBA" id="ARBA00001400"/>
    </source>
</evidence>
<evidence type="ECO:0000313" key="14">
    <source>
        <dbReference type="EMBL" id="CAB3906440.1"/>
    </source>
</evidence>
<proteinExistence type="inferred from homology"/>
<accession>A0A6S7EEB1</accession>
<gene>
    <name evidence="14" type="ORF">LMG1861_04575</name>
</gene>
<dbReference type="Gene3D" id="3.40.470.10">
    <property type="entry name" value="Uracil-DNA glycosylase-like domain"/>
    <property type="match status" value="1"/>
</dbReference>
<evidence type="ECO:0000256" key="11">
    <source>
        <dbReference type="ARBA" id="ARBA00023204"/>
    </source>
</evidence>
<name>A0A6S7EEB1_9BURK</name>
<dbReference type="SUPFAM" id="SSF52141">
    <property type="entry name" value="Uracil-DNA glycosylase-like"/>
    <property type="match status" value="1"/>
</dbReference>
<dbReference type="EMBL" id="CADILD010000003">
    <property type="protein sequence ID" value="CAB3906440.1"/>
    <property type="molecule type" value="Genomic_DNA"/>
</dbReference>
<evidence type="ECO:0000256" key="3">
    <source>
        <dbReference type="ARBA" id="ARBA00012030"/>
    </source>
</evidence>
<organism evidence="14 15">
    <name type="scientific">Achromobacter piechaudii</name>
    <dbReference type="NCBI Taxonomy" id="72556"/>
    <lineage>
        <taxon>Bacteria</taxon>
        <taxon>Pseudomonadati</taxon>
        <taxon>Pseudomonadota</taxon>
        <taxon>Betaproteobacteria</taxon>
        <taxon>Burkholderiales</taxon>
        <taxon>Alcaligenaceae</taxon>
        <taxon>Achromobacter</taxon>
    </lineage>
</organism>
<evidence type="ECO:0000313" key="15">
    <source>
        <dbReference type="Proteomes" id="UP000494105"/>
    </source>
</evidence>
<evidence type="ECO:0000256" key="8">
    <source>
        <dbReference type="ARBA" id="ARBA00022801"/>
    </source>
</evidence>
<reference evidence="14 15" key="1">
    <citation type="submission" date="2020-04" db="EMBL/GenBank/DDBJ databases">
        <authorList>
            <person name="De Canck E."/>
        </authorList>
    </citation>
    <scope>NUCLEOTIDE SEQUENCE [LARGE SCALE GENOMIC DNA]</scope>
    <source>
        <strain evidence="14 15">LMG 1861</strain>
    </source>
</reference>
<evidence type="ECO:0000256" key="6">
    <source>
        <dbReference type="ARBA" id="ARBA00022723"/>
    </source>
</evidence>
<dbReference type="SMART" id="SM00986">
    <property type="entry name" value="UDG"/>
    <property type="match status" value="1"/>
</dbReference>
<dbReference type="GO" id="GO:0004844">
    <property type="term" value="F:uracil DNA N-glycosylase activity"/>
    <property type="evidence" value="ECO:0007669"/>
    <property type="project" value="UniProtKB-EC"/>
</dbReference>
<evidence type="ECO:0000256" key="4">
    <source>
        <dbReference type="ARBA" id="ARBA00019403"/>
    </source>
</evidence>
<dbReference type="PANTHER" id="PTHR33693">
    <property type="entry name" value="TYPE-5 URACIL-DNA GLYCOSYLASE"/>
    <property type="match status" value="1"/>
</dbReference>
<keyword evidence="10" id="KW-0411">Iron-sulfur</keyword>
<dbReference type="GO" id="GO:0046872">
    <property type="term" value="F:metal ion binding"/>
    <property type="evidence" value="ECO:0007669"/>
    <property type="project" value="UniProtKB-KW"/>
</dbReference>
<comment type="catalytic activity">
    <reaction evidence="1">
        <text>Hydrolyzes single-stranded DNA or mismatched double-stranded DNA and polynucleotides, releasing free uracil.</text>
        <dbReference type="EC" id="3.2.2.27"/>
    </reaction>
</comment>
<keyword evidence="9" id="KW-0408">Iron</keyword>
<keyword evidence="8" id="KW-0378">Hydrolase</keyword>
<evidence type="ECO:0000256" key="7">
    <source>
        <dbReference type="ARBA" id="ARBA00022763"/>
    </source>
</evidence>
<dbReference type="InterPro" id="IPR005122">
    <property type="entry name" value="Uracil-DNA_glycosylase-like"/>
</dbReference>
<dbReference type="InterPro" id="IPR051536">
    <property type="entry name" value="UDG_Type-4/5"/>
</dbReference>